<dbReference type="AlphaFoldDB" id="A0A0M7A8A8"/>
<dbReference type="Proteomes" id="UP000053235">
    <property type="component" value="Unassembled WGS sequence"/>
</dbReference>
<keyword evidence="4" id="KW-1185">Reference proteome</keyword>
<dbReference type="GO" id="GO:0043190">
    <property type="term" value="C:ATP-binding cassette (ABC) transporter complex"/>
    <property type="evidence" value="ECO:0007669"/>
    <property type="project" value="InterPro"/>
</dbReference>
<dbReference type="Pfam" id="PF02405">
    <property type="entry name" value="MlaE"/>
    <property type="match status" value="1"/>
</dbReference>
<organism evidence="3 4">
    <name type="scientific">Roseibium alexandrii</name>
    <dbReference type="NCBI Taxonomy" id="388408"/>
    <lineage>
        <taxon>Bacteria</taxon>
        <taxon>Pseudomonadati</taxon>
        <taxon>Pseudomonadota</taxon>
        <taxon>Alphaproteobacteria</taxon>
        <taxon>Hyphomicrobiales</taxon>
        <taxon>Stappiaceae</taxon>
        <taxon>Roseibium</taxon>
    </lineage>
</organism>
<feature type="transmembrane region" description="Helical" evidence="1">
    <location>
        <begin position="185"/>
        <end position="209"/>
    </location>
</feature>
<gene>
    <name evidence="3" type="primary">mlaE</name>
    <name evidence="3" type="ORF">LAX5112_02720</name>
</gene>
<evidence type="ECO:0000256" key="1">
    <source>
        <dbReference type="SAM" id="Phobius"/>
    </source>
</evidence>
<keyword evidence="1" id="KW-0812">Transmembrane</keyword>
<evidence type="ECO:0000259" key="2">
    <source>
        <dbReference type="Pfam" id="PF13466"/>
    </source>
</evidence>
<dbReference type="InterPro" id="IPR036513">
    <property type="entry name" value="STAS_dom_sf"/>
</dbReference>
<evidence type="ECO:0000313" key="3">
    <source>
        <dbReference type="EMBL" id="CTQ71109.1"/>
    </source>
</evidence>
<evidence type="ECO:0000313" key="4">
    <source>
        <dbReference type="Proteomes" id="UP000053235"/>
    </source>
</evidence>
<feature type="transmembrane region" description="Helical" evidence="1">
    <location>
        <begin position="147"/>
        <end position="165"/>
    </location>
</feature>
<dbReference type="PANTHER" id="PTHR30188:SF3">
    <property type="entry name" value="ABC TRANSPORTER PERMEASE"/>
    <property type="match status" value="1"/>
</dbReference>
<keyword evidence="1" id="KW-1133">Transmembrane helix</keyword>
<dbReference type="InterPro" id="IPR058548">
    <property type="entry name" value="MlaB-like_STAS"/>
</dbReference>
<reference evidence="4" key="1">
    <citation type="submission" date="2015-07" db="EMBL/GenBank/DDBJ databases">
        <authorList>
            <person name="Rodrigo-Torres Lidia"/>
            <person name="Arahal R.David."/>
        </authorList>
    </citation>
    <scope>NUCLEOTIDE SEQUENCE [LARGE SCALE GENOMIC DNA]</scope>
    <source>
        <strain evidence="4">CECT 5112</strain>
    </source>
</reference>
<dbReference type="InterPro" id="IPR030802">
    <property type="entry name" value="Permease_MalE"/>
</dbReference>
<name>A0A0M7A8A8_9HYPH</name>
<protein>
    <submittedName>
        <fullName evidence="3">Putative phospholipid ABC transporter permease protein MlaE</fullName>
    </submittedName>
</protein>
<feature type="domain" description="MlaB-like STAS" evidence="2">
    <location>
        <begin position="36"/>
        <end position="109"/>
    </location>
</feature>
<dbReference type="SUPFAM" id="SSF52091">
    <property type="entry name" value="SpoIIaa-like"/>
    <property type="match status" value="1"/>
</dbReference>
<accession>A0A0M7A8A8</accession>
<feature type="transmembrane region" description="Helical" evidence="1">
    <location>
        <begin position="369"/>
        <end position="390"/>
    </location>
</feature>
<dbReference type="EMBL" id="CXWD01000009">
    <property type="protein sequence ID" value="CTQ71109.1"/>
    <property type="molecule type" value="Genomic_DNA"/>
</dbReference>
<dbReference type="Pfam" id="PF13466">
    <property type="entry name" value="STAS_2"/>
    <property type="match status" value="1"/>
</dbReference>
<feature type="transmembrane region" description="Helical" evidence="1">
    <location>
        <begin position="288"/>
        <end position="309"/>
    </location>
</feature>
<keyword evidence="1" id="KW-0472">Membrane</keyword>
<feature type="transmembrane region" description="Helical" evidence="1">
    <location>
        <begin position="221"/>
        <end position="242"/>
    </location>
</feature>
<dbReference type="STRING" id="388408.LAX5112_02720"/>
<sequence>MTSGKGQLSGMAFLEKNKAPELHLDTDSEGHQSLILSGDWTVSTLADADQQISKLNVAKDKLTCIDVSEVDHLDTSGAWLIHRTRGQLEFSGRKVQLTGVTPVRESLFHEIEKHHPPRWQPDRSGFTIVGFLEATGRQMVEVYKDTLAMLHILGSLGIVLSTVLLQPKRLRSIAIAVQFDRSCIGAVPIVALMSFLIGAIISQQGGFYLRQFGADIFVVDLAGILVLREIGVILTAIMVAGRSGSAFTAELGAMRMQEEVDALHVIGLSVTEVLVLPRILALMIALPILTFVADISALFGAGLITWAYLDIPPAAFLTQLQSAITVNTFVVGIIKAPFMALIVGLIACVEGLKVEGSSESLGRHTTMAVVKAIFLVIVVDGMFAMFFAAIGV</sequence>
<dbReference type="GO" id="GO:0005548">
    <property type="term" value="F:phospholipid transporter activity"/>
    <property type="evidence" value="ECO:0007669"/>
    <property type="project" value="TreeGrafter"/>
</dbReference>
<dbReference type="PANTHER" id="PTHR30188">
    <property type="entry name" value="ABC TRANSPORTER PERMEASE PROTEIN-RELATED"/>
    <property type="match status" value="1"/>
</dbReference>
<feature type="transmembrane region" description="Helical" evidence="1">
    <location>
        <begin position="329"/>
        <end position="349"/>
    </location>
</feature>
<proteinExistence type="predicted"/>